<proteinExistence type="predicted"/>
<dbReference type="HOGENOM" id="CLU_021293_0_2_9"/>
<reference evidence="2 3" key="1">
    <citation type="journal article" date="2006" name="J. Bacteriol.">
        <title>Pathogenomic sequence analysis of Bacillus cereus and Bacillus thuringiensis isolates closely related to Bacillus anthracis.</title>
        <authorList>
            <person name="Han C.S."/>
            <person name="Xie G."/>
            <person name="Challacombe J.F."/>
            <person name="Altherr M.R."/>
            <person name="Bhotika S.S."/>
            <person name="Brown N."/>
            <person name="Bruce D."/>
            <person name="Campbell C.S."/>
            <person name="Campbell M.L."/>
            <person name="Chen J."/>
            <person name="Chertkov O."/>
            <person name="Cleland C."/>
            <person name="Dimitrijevic M."/>
            <person name="Doggett N.A."/>
            <person name="Fawcett J.J."/>
            <person name="Glavina T."/>
            <person name="Goodwin L.A."/>
            <person name="Green L.D."/>
            <person name="Hill K.K."/>
            <person name="Hitchcock P."/>
            <person name="Jackson P.J."/>
            <person name="Keim P."/>
            <person name="Kewalramani A.R."/>
            <person name="Longmire J."/>
            <person name="Lucas S."/>
            <person name="Malfatti S."/>
            <person name="McMurry K."/>
            <person name="Meincke L.J."/>
            <person name="Misra M."/>
            <person name="Moseman B.L."/>
            <person name="Mundt M."/>
            <person name="Munk A.C."/>
            <person name="Okinaka R.T."/>
            <person name="Parson-Quintana B."/>
            <person name="Reilly L.P."/>
            <person name="Richardson P."/>
            <person name="Robinson D.L."/>
            <person name="Rubin E."/>
            <person name="Saunders E."/>
            <person name="Tapia R."/>
            <person name="Tesmer J.G."/>
            <person name="Thayer N."/>
            <person name="Thompson L.S."/>
            <person name="Tice H."/>
            <person name="Ticknor L.O."/>
            <person name="Wills P.L."/>
            <person name="Brettin T.S."/>
            <person name="Gilna P."/>
        </authorList>
    </citation>
    <scope>NUCLEOTIDE SEQUENCE [LARGE SCALE GENOMIC DNA]</scope>
    <source>
        <strain evidence="2 3">97-27</strain>
    </source>
</reference>
<name>Q6HM59_BACHK</name>
<evidence type="ECO:0000313" key="3">
    <source>
        <dbReference type="Proteomes" id="UP000001301"/>
    </source>
</evidence>
<organism evidence="2 3">
    <name type="scientific">Bacillus thuringiensis subsp. konkukian (strain 97-27)</name>
    <dbReference type="NCBI Taxonomy" id="281309"/>
    <lineage>
        <taxon>Bacteria</taxon>
        <taxon>Bacillati</taxon>
        <taxon>Bacillota</taxon>
        <taxon>Bacilli</taxon>
        <taxon>Bacillales</taxon>
        <taxon>Bacillaceae</taxon>
        <taxon>Bacillus</taxon>
        <taxon>Bacillus cereus group</taxon>
    </lineage>
</organism>
<feature type="domain" description="Transposase DDE" evidence="1">
    <location>
        <begin position="38"/>
        <end position="161"/>
    </location>
</feature>
<dbReference type="AlphaFoldDB" id="Q6HM59"/>
<sequence>MKAYVKYNTFEKEQTKAWTKQIGHVENMFYEEELDEWICANEKRLIFSHKSKQQTSNGYTSIKRTYRCTECLGCPFQETCAKGKETKSISVSVKNQKQRKEVRERLHTKEDKELYKKRKIKVKPVFGHIKYNHFFQRFSLRDLSKNRLEWGLICVAHNLRKWTTTAQLKAKKPQS</sequence>
<gene>
    <name evidence="2" type="ordered locus">BT9727_1024</name>
</gene>
<dbReference type="PANTHER" id="PTHR33408:SF2">
    <property type="entry name" value="TRANSPOSASE DDE DOMAIN-CONTAINING PROTEIN"/>
    <property type="match status" value="1"/>
</dbReference>
<dbReference type="EMBL" id="AE017355">
    <property type="protein sequence ID" value="AAT59301.1"/>
    <property type="molecule type" value="Genomic_DNA"/>
</dbReference>
<protein>
    <submittedName>
        <fullName evidence="2">Transposase (08)</fullName>
    </submittedName>
</protein>
<dbReference type="PATRIC" id="fig|281309.8.peg.1079"/>
<evidence type="ECO:0000259" key="1">
    <source>
        <dbReference type="Pfam" id="PF13751"/>
    </source>
</evidence>
<dbReference type="Proteomes" id="UP000001301">
    <property type="component" value="Chromosome"/>
</dbReference>
<accession>Q6HM59</accession>
<dbReference type="InterPro" id="IPR025668">
    <property type="entry name" value="Tnp_DDE_dom"/>
</dbReference>
<dbReference type="PANTHER" id="PTHR33408">
    <property type="entry name" value="TRANSPOSASE"/>
    <property type="match status" value="1"/>
</dbReference>
<dbReference type="KEGG" id="btk:BT9727_1024"/>
<evidence type="ECO:0000313" key="2">
    <source>
        <dbReference type="EMBL" id="AAT59301.1"/>
    </source>
</evidence>
<dbReference type="Pfam" id="PF13751">
    <property type="entry name" value="DDE_Tnp_1_6"/>
    <property type="match status" value="1"/>
</dbReference>